<organism evidence="13 14">
    <name type="scientific">Gemmatimonas groenlandica</name>
    <dbReference type="NCBI Taxonomy" id="2732249"/>
    <lineage>
        <taxon>Bacteria</taxon>
        <taxon>Pseudomonadati</taxon>
        <taxon>Gemmatimonadota</taxon>
        <taxon>Gemmatimonadia</taxon>
        <taxon>Gemmatimonadales</taxon>
        <taxon>Gemmatimonadaceae</taxon>
        <taxon>Gemmatimonas</taxon>
    </lineage>
</organism>
<evidence type="ECO:0000256" key="3">
    <source>
        <dbReference type="ARBA" id="ARBA00012438"/>
    </source>
</evidence>
<evidence type="ECO:0000256" key="4">
    <source>
        <dbReference type="ARBA" id="ARBA00022475"/>
    </source>
</evidence>
<dbReference type="SMART" id="SM00387">
    <property type="entry name" value="HATPase_c"/>
    <property type="match status" value="1"/>
</dbReference>
<keyword evidence="11" id="KW-1133">Transmembrane helix</keyword>
<dbReference type="SUPFAM" id="SSF47384">
    <property type="entry name" value="Homodimeric domain of signal transducing histidine kinase"/>
    <property type="match status" value="1"/>
</dbReference>
<keyword evidence="6" id="KW-0808">Transferase</keyword>
<gene>
    <name evidence="13" type="ORF">HKW67_06365</name>
</gene>
<evidence type="ECO:0000313" key="13">
    <source>
        <dbReference type="EMBL" id="QJR35153.1"/>
    </source>
</evidence>
<dbReference type="InterPro" id="IPR004358">
    <property type="entry name" value="Sig_transdc_His_kin-like_C"/>
</dbReference>
<keyword evidence="4" id="KW-1003">Cell membrane</keyword>
<dbReference type="PANTHER" id="PTHR44936">
    <property type="entry name" value="SENSOR PROTEIN CREC"/>
    <property type="match status" value="1"/>
</dbReference>
<dbReference type="GO" id="GO:0005886">
    <property type="term" value="C:plasma membrane"/>
    <property type="evidence" value="ECO:0007669"/>
    <property type="project" value="UniProtKB-SubCell"/>
</dbReference>
<dbReference type="GO" id="GO:0000155">
    <property type="term" value="F:phosphorelay sensor kinase activity"/>
    <property type="evidence" value="ECO:0007669"/>
    <property type="project" value="InterPro"/>
</dbReference>
<name>A0A6M4IK88_9BACT</name>
<keyword evidence="11" id="KW-0812">Transmembrane</keyword>
<keyword evidence="14" id="KW-1185">Reference proteome</keyword>
<evidence type="ECO:0000256" key="11">
    <source>
        <dbReference type="SAM" id="Phobius"/>
    </source>
</evidence>
<dbReference type="EC" id="2.7.13.3" evidence="3"/>
<dbReference type="Pfam" id="PF00512">
    <property type="entry name" value="HisKA"/>
    <property type="match status" value="1"/>
</dbReference>
<keyword evidence="11" id="KW-0472">Membrane</keyword>
<dbReference type="InterPro" id="IPR003594">
    <property type="entry name" value="HATPase_dom"/>
</dbReference>
<dbReference type="KEGG" id="ggr:HKW67_06365"/>
<evidence type="ECO:0000313" key="14">
    <source>
        <dbReference type="Proteomes" id="UP000500938"/>
    </source>
</evidence>
<evidence type="ECO:0000259" key="12">
    <source>
        <dbReference type="PROSITE" id="PS50109"/>
    </source>
</evidence>
<feature type="domain" description="Histidine kinase" evidence="12">
    <location>
        <begin position="177"/>
        <end position="383"/>
    </location>
</feature>
<protein>
    <recommendedName>
        <fullName evidence="3">histidine kinase</fullName>
        <ecNumber evidence="3">2.7.13.3</ecNumber>
    </recommendedName>
</protein>
<evidence type="ECO:0000256" key="9">
    <source>
        <dbReference type="ARBA" id="ARBA00022840"/>
    </source>
</evidence>
<sequence length="383" mass="42413">MRRRRWPVVVMVLGVLGLLTWYVVYTQHVVRQLRVAAAGQGQMYSRIFRALQDTSATQDPTVTLLELSQQIRESGLPLVLTDPDGRVYGAANLPFDEPLEGERTKAFVRDLDRQNAPILQPGFGGVHYGDSPIVRGLQVIPILQAIGIGLLVAFGIYALIERGRADREKVWAGMAREAAHQLGTPLSAMAGWLELLRDMVTTTTASRAVEAMEQDLQRLERVSHRFERIGRPPRDEQVDCAALVDRLASYFAARAPTLARTVRIRSEHPDGPLMTRGDKVLLEWVLEVLIKNAMDALAGRDGEVVVSAIPLPEGGVRIRVQDDGPGIPRKLRKRIFDAGFTTKDRGWGIGLSLARRIVQENHEGKLMLADTDRGAAFDVILNG</sequence>
<reference evidence="13 14" key="1">
    <citation type="submission" date="2020-05" db="EMBL/GenBank/DDBJ databases">
        <title>Complete genome sequence of Gemmatimonas greenlandica TET16.</title>
        <authorList>
            <person name="Zeng Y."/>
        </authorList>
    </citation>
    <scope>NUCLEOTIDE SEQUENCE [LARGE SCALE GENOMIC DNA]</scope>
    <source>
        <strain evidence="13 14">TET16</strain>
    </source>
</reference>
<dbReference type="InterPro" id="IPR036097">
    <property type="entry name" value="HisK_dim/P_sf"/>
</dbReference>
<evidence type="ECO:0000256" key="1">
    <source>
        <dbReference type="ARBA" id="ARBA00000085"/>
    </source>
</evidence>
<dbReference type="RefSeq" id="WP_171224582.1">
    <property type="nucleotide sequence ID" value="NZ_CP053085.1"/>
</dbReference>
<keyword evidence="7" id="KW-0547">Nucleotide-binding</keyword>
<dbReference type="SUPFAM" id="SSF55874">
    <property type="entry name" value="ATPase domain of HSP90 chaperone/DNA topoisomerase II/histidine kinase"/>
    <property type="match status" value="1"/>
</dbReference>
<dbReference type="InterPro" id="IPR005467">
    <property type="entry name" value="His_kinase_dom"/>
</dbReference>
<keyword evidence="9" id="KW-0067">ATP-binding</keyword>
<dbReference type="Proteomes" id="UP000500938">
    <property type="component" value="Chromosome"/>
</dbReference>
<dbReference type="InterPro" id="IPR050980">
    <property type="entry name" value="2C_sensor_his_kinase"/>
</dbReference>
<dbReference type="PANTHER" id="PTHR44936:SF10">
    <property type="entry name" value="SENSOR PROTEIN RSTB"/>
    <property type="match status" value="1"/>
</dbReference>
<dbReference type="CDD" id="cd00082">
    <property type="entry name" value="HisKA"/>
    <property type="match status" value="1"/>
</dbReference>
<dbReference type="CDD" id="cd00075">
    <property type="entry name" value="HATPase"/>
    <property type="match status" value="1"/>
</dbReference>
<dbReference type="Gene3D" id="1.10.287.130">
    <property type="match status" value="1"/>
</dbReference>
<dbReference type="Gene3D" id="3.30.565.10">
    <property type="entry name" value="Histidine kinase-like ATPase, C-terminal domain"/>
    <property type="match status" value="1"/>
</dbReference>
<dbReference type="EMBL" id="CP053085">
    <property type="protein sequence ID" value="QJR35153.1"/>
    <property type="molecule type" value="Genomic_DNA"/>
</dbReference>
<dbReference type="InterPro" id="IPR003661">
    <property type="entry name" value="HisK_dim/P_dom"/>
</dbReference>
<feature type="coiled-coil region" evidence="10">
    <location>
        <begin position="202"/>
        <end position="229"/>
    </location>
</feature>
<evidence type="ECO:0000256" key="10">
    <source>
        <dbReference type="SAM" id="Coils"/>
    </source>
</evidence>
<dbReference type="PROSITE" id="PS50109">
    <property type="entry name" value="HIS_KIN"/>
    <property type="match status" value="1"/>
</dbReference>
<dbReference type="PRINTS" id="PR00344">
    <property type="entry name" value="BCTRLSENSOR"/>
</dbReference>
<evidence type="ECO:0000256" key="6">
    <source>
        <dbReference type="ARBA" id="ARBA00022679"/>
    </source>
</evidence>
<dbReference type="AlphaFoldDB" id="A0A6M4IK88"/>
<evidence type="ECO:0000256" key="5">
    <source>
        <dbReference type="ARBA" id="ARBA00022553"/>
    </source>
</evidence>
<evidence type="ECO:0000256" key="8">
    <source>
        <dbReference type="ARBA" id="ARBA00022777"/>
    </source>
</evidence>
<dbReference type="Pfam" id="PF02518">
    <property type="entry name" value="HATPase_c"/>
    <property type="match status" value="1"/>
</dbReference>
<keyword evidence="5" id="KW-0597">Phosphoprotein</keyword>
<evidence type="ECO:0000256" key="2">
    <source>
        <dbReference type="ARBA" id="ARBA00004651"/>
    </source>
</evidence>
<dbReference type="SMART" id="SM00388">
    <property type="entry name" value="HisKA"/>
    <property type="match status" value="1"/>
</dbReference>
<accession>A0A6M4IK88</accession>
<evidence type="ECO:0000256" key="7">
    <source>
        <dbReference type="ARBA" id="ARBA00022741"/>
    </source>
</evidence>
<keyword evidence="10" id="KW-0175">Coiled coil</keyword>
<dbReference type="GO" id="GO:0005524">
    <property type="term" value="F:ATP binding"/>
    <property type="evidence" value="ECO:0007669"/>
    <property type="project" value="UniProtKB-KW"/>
</dbReference>
<keyword evidence="8 13" id="KW-0418">Kinase</keyword>
<feature type="transmembrane region" description="Helical" evidence="11">
    <location>
        <begin position="139"/>
        <end position="160"/>
    </location>
</feature>
<dbReference type="InterPro" id="IPR036890">
    <property type="entry name" value="HATPase_C_sf"/>
</dbReference>
<comment type="subcellular location">
    <subcellularLocation>
        <location evidence="2">Cell membrane</location>
        <topology evidence="2">Multi-pass membrane protein</topology>
    </subcellularLocation>
</comment>
<comment type="catalytic activity">
    <reaction evidence="1">
        <text>ATP + protein L-histidine = ADP + protein N-phospho-L-histidine.</text>
        <dbReference type="EC" id="2.7.13.3"/>
    </reaction>
</comment>
<proteinExistence type="predicted"/>